<evidence type="ECO:0000313" key="1">
    <source>
        <dbReference type="EMBL" id="HEC67472.1"/>
    </source>
</evidence>
<name>A0A7C1ZS21_DESA2</name>
<sequence length="91" mass="10702">MIETHPHLEARMRERGVSLKEIEKTLENGWLAKDAKPRTYGKVYIFPYNKDWCGKVFEEKEVTVYYKFIGEKIIVLTVKARYGKFSKGGKK</sequence>
<comment type="caution">
    <text evidence="1">The sequence shown here is derived from an EMBL/GenBank/DDBJ whole genome shotgun (WGS) entry which is preliminary data.</text>
</comment>
<accession>A0A7C1ZS21</accession>
<proteinExistence type="predicted"/>
<protein>
    <submittedName>
        <fullName evidence="1">DUF4258 domain-containing protein</fullName>
    </submittedName>
</protein>
<dbReference type="InterPro" id="IPR025354">
    <property type="entry name" value="DUF4258"/>
</dbReference>
<dbReference type="EMBL" id="DRIH01000048">
    <property type="protein sequence ID" value="HEC67472.1"/>
    <property type="molecule type" value="Genomic_DNA"/>
</dbReference>
<dbReference type="Proteomes" id="UP000885738">
    <property type="component" value="Unassembled WGS sequence"/>
</dbReference>
<gene>
    <name evidence="1" type="ORF">ENI35_01445</name>
</gene>
<reference evidence="1" key="1">
    <citation type="journal article" date="2020" name="mSystems">
        <title>Genome- and Community-Level Interaction Insights into Carbon Utilization and Element Cycling Functions of Hydrothermarchaeota in Hydrothermal Sediment.</title>
        <authorList>
            <person name="Zhou Z."/>
            <person name="Liu Y."/>
            <person name="Xu W."/>
            <person name="Pan J."/>
            <person name="Luo Z.H."/>
            <person name="Li M."/>
        </authorList>
    </citation>
    <scope>NUCLEOTIDE SEQUENCE [LARGE SCALE GENOMIC DNA]</scope>
    <source>
        <strain evidence="1">HyVt-389</strain>
    </source>
</reference>
<dbReference type="Pfam" id="PF14076">
    <property type="entry name" value="DUF4258"/>
    <property type="match status" value="1"/>
</dbReference>
<dbReference type="AlphaFoldDB" id="A0A7C1ZS21"/>
<organism evidence="1">
    <name type="scientific">Desulfofervidus auxilii</name>
    <dbReference type="NCBI Taxonomy" id="1621989"/>
    <lineage>
        <taxon>Bacteria</taxon>
        <taxon>Pseudomonadati</taxon>
        <taxon>Thermodesulfobacteriota</taxon>
        <taxon>Candidatus Desulfofervidia</taxon>
        <taxon>Candidatus Desulfofervidales</taxon>
        <taxon>Candidatus Desulfofervidaceae</taxon>
        <taxon>Candidatus Desulfofervidus</taxon>
    </lineage>
</organism>